<comment type="caution">
    <text evidence="2">The sequence shown here is derived from an EMBL/GenBank/DDBJ whole genome shotgun (WGS) entry which is preliminary data.</text>
</comment>
<organism evidence="2 3">
    <name type="scientific">Cyclobacterium jeungdonense</name>
    <dbReference type="NCBI Taxonomy" id="708087"/>
    <lineage>
        <taxon>Bacteria</taxon>
        <taxon>Pseudomonadati</taxon>
        <taxon>Bacteroidota</taxon>
        <taxon>Cytophagia</taxon>
        <taxon>Cytophagales</taxon>
        <taxon>Cyclobacteriaceae</taxon>
        <taxon>Cyclobacterium</taxon>
    </lineage>
</organism>
<dbReference type="Pfam" id="PF00480">
    <property type="entry name" value="ROK"/>
    <property type="match status" value="2"/>
</dbReference>
<dbReference type="EMBL" id="JAUFQS010000015">
    <property type="protein sequence ID" value="MDN3688966.1"/>
    <property type="molecule type" value="Genomic_DNA"/>
</dbReference>
<evidence type="ECO:0000313" key="3">
    <source>
        <dbReference type="Proteomes" id="UP001236663"/>
    </source>
</evidence>
<accession>A0ABT8CBB4</accession>
<protein>
    <submittedName>
        <fullName evidence="2">ROK family protein</fullName>
    </submittedName>
</protein>
<dbReference type="CDD" id="cd23763">
    <property type="entry name" value="ASKHA_ATPase_ROK"/>
    <property type="match status" value="1"/>
</dbReference>
<dbReference type="Proteomes" id="UP001236663">
    <property type="component" value="Unassembled WGS sequence"/>
</dbReference>
<keyword evidence="3" id="KW-1185">Reference proteome</keyword>
<dbReference type="PANTHER" id="PTHR18964">
    <property type="entry name" value="ROK (REPRESSOR, ORF, KINASE) FAMILY"/>
    <property type="match status" value="1"/>
</dbReference>
<comment type="similarity">
    <text evidence="1">Belongs to the ROK (NagC/XylR) family.</text>
</comment>
<dbReference type="InterPro" id="IPR043129">
    <property type="entry name" value="ATPase_NBD"/>
</dbReference>
<evidence type="ECO:0000256" key="1">
    <source>
        <dbReference type="ARBA" id="ARBA00006479"/>
    </source>
</evidence>
<gene>
    <name evidence="2" type="ORF">QWZ15_14090</name>
</gene>
<dbReference type="Gene3D" id="3.30.420.40">
    <property type="match status" value="2"/>
</dbReference>
<dbReference type="RefSeq" id="WP_163387202.1">
    <property type="nucleotide sequence ID" value="NZ_JAUFQS010000015.1"/>
</dbReference>
<dbReference type="InterPro" id="IPR000600">
    <property type="entry name" value="ROK"/>
</dbReference>
<dbReference type="SUPFAM" id="SSF53067">
    <property type="entry name" value="Actin-like ATPase domain"/>
    <property type="match status" value="1"/>
</dbReference>
<sequence>MGNLIGVDIGGSHISVGIITEDGKDIFTGSEVRMPVNSFGSKEEILEVWTDCIAAVGLSPNSLLGIAMPAPFDYQQGISLMVEQGKYLALYQVNVKKELSYRLGIPAGNILFLNDAAAFLQGEAVAGGWDSGQNLMGLTFGTGLGGAFKSGDLAEDGAVWSIPFKEGIAENYLSTSFFKNWAKERFGKTETGLKPLLDSSETRAATLDMLAVFGRHLADLIEMQAKIRKMEIVVLGGNIMKAADHFLPLVKKLLGERDIQVEIRISRLGEKAAMIGAASIHHANGKKM</sequence>
<name>A0ABT8CBB4_9BACT</name>
<reference evidence="3" key="1">
    <citation type="journal article" date="2019" name="Int. J. Syst. Evol. Microbiol.">
        <title>The Global Catalogue of Microorganisms (GCM) 10K type strain sequencing project: providing services to taxonomists for standard genome sequencing and annotation.</title>
        <authorList>
            <consortium name="The Broad Institute Genomics Platform"/>
            <consortium name="The Broad Institute Genome Sequencing Center for Infectious Disease"/>
            <person name="Wu L."/>
            <person name="Ma J."/>
        </authorList>
    </citation>
    <scope>NUCLEOTIDE SEQUENCE [LARGE SCALE GENOMIC DNA]</scope>
    <source>
        <strain evidence="3">CECT 7706</strain>
    </source>
</reference>
<evidence type="ECO:0000313" key="2">
    <source>
        <dbReference type="EMBL" id="MDN3688966.1"/>
    </source>
</evidence>
<proteinExistence type="inferred from homology"/>
<dbReference type="PANTHER" id="PTHR18964:SF149">
    <property type="entry name" value="BIFUNCTIONAL UDP-N-ACETYLGLUCOSAMINE 2-EPIMERASE_N-ACETYLMANNOSAMINE KINASE"/>
    <property type="match status" value="1"/>
</dbReference>